<evidence type="ECO:0000256" key="1">
    <source>
        <dbReference type="SAM" id="MobiDB-lite"/>
    </source>
</evidence>
<dbReference type="PANTHER" id="PTHR28009:SF1">
    <property type="entry name" value="PHEROMONE ALPHA FACTOR RECEPTOR"/>
    <property type="match status" value="1"/>
</dbReference>
<evidence type="ECO:0000313" key="3">
    <source>
        <dbReference type="EMBL" id="KAH7121963.1"/>
    </source>
</evidence>
<keyword evidence="2" id="KW-0812">Transmembrane</keyword>
<keyword evidence="4" id="KW-1185">Reference proteome</keyword>
<sequence length="487" mass="53647">MGGFDPYAQNVTFLASDGKTPLTVPLSMVDAFHTESVSICLNYGAQLGACVIMLAVVFVMTPSPKLRRPSSLLHITGLVLCIIRMALLSAYFPSPFNDFYAYWAYDYSHVPVRDFVISIVANTFSLLLVVAIEAALMHQAWTMVKLWPNFWKYTLSALSAFVTLFTIGWRVAFTVIQNKAVLSLIPPENMRWLIHLMVITNAVSICWFCAIFNIKLIIHLISNRGVLPSYKTMTPMEVLIATNGVLMIVPVIFAGLEWGHFTNFESASLTLTSVAIILPLGTLSAQRMASKTTSAYSSADSSGRYPPTTGTGSSVHPIKKASFSTGHTGTTAQVSILSRCEAAMMSHARPGSSGVELVNLTEEAEADGHQVRVNRNLVQREKGSRSHLVTVTVTVPSNFTLSSRSWAQPGSDAARRIGRSVRDSGFGIRQYGFTSTSALDGLYLVVALIWTCFWSGIIHYSRWYFSQWHCLIFSPSTTHIIAPRYTI</sequence>
<dbReference type="GO" id="GO:0004932">
    <property type="term" value="F:mating-type factor pheromone receptor activity"/>
    <property type="evidence" value="ECO:0007669"/>
    <property type="project" value="InterPro"/>
</dbReference>
<dbReference type="Pfam" id="PF02116">
    <property type="entry name" value="STE2"/>
    <property type="match status" value="1"/>
</dbReference>
<feature type="region of interest" description="Disordered" evidence="1">
    <location>
        <begin position="296"/>
        <end position="326"/>
    </location>
</feature>
<dbReference type="AlphaFoldDB" id="A0A9P9DMG1"/>
<feature type="transmembrane region" description="Helical" evidence="2">
    <location>
        <begin position="150"/>
        <end position="172"/>
    </location>
</feature>
<dbReference type="InterPro" id="IPR000366">
    <property type="entry name" value="GPCR_STE2"/>
</dbReference>
<feature type="transmembrane region" description="Helical" evidence="2">
    <location>
        <begin position="43"/>
        <end position="60"/>
    </location>
</feature>
<dbReference type="GO" id="GO:0038038">
    <property type="term" value="C:G protein-coupled receptor homodimeric complex"/>
    <property type="evidence" value="ECO:0007669"/>
    <property type="project" value="TreeGrafter"/>
</dbReference>
<evidence type="ECO:0000313" key="4">
    <source>
        <dbReference type="Proteomes" id="UP000717696"/>
    </source>
</evidence>
<gene>
    <name evidence="3" type="ORF">B0J13DRAFT_160937</name>
</gene>
<organism evidence="3 4">
    <name type="scientific">Dactylonectria estremocensis</name>
    <dbReference type="NCBI Taxonomy" id="1079267"/>
    <lineage>
        <taxon>Eukaryota</taxon>
        <taxon>Fungi</taxon>
        <taxon>Dikarya</taxon>
        <taxon>Ascomycota</taxon>
        <taxon>Pezizomycotina</taxon>
        <taxon>Sordariomycetes</taxon>
        <taxon>Hypocreomycetidae</taxon>
        <taxon>Hypocreales</taxon>
        <taxon>Nectriaceae</taxon>
        <taxon>Dactylonectria</taxon>
    </lineage>
</organism>
<evidence type="ECO:0000256" key="2">
    <source>
        <dbReference type="SAM" id="Phobius"/>
    </source>
</evidence>
<dbReference type="OrthoDB" id="5402633at2759"/>
<keyword evidence="2" id="KW-0472">Membrane</keyword>
<feature type="transmembrane region" description="Helical" evidence="2">
    <location>
        <begin position="192"/>
        <end position="218"/>
    </location>
</feature>
<dbReference type="InterPro" id="IPR027458">
    <property type="entry name" value="STE2_TM1-TM2_sf"/>
</dbReference>
<protein>
    <submittedName>
        <fullName evidence="3">Fungal pheromone mating factor STE2 GPCR-domain-containing protein</fullName>
    </submittedName>
</protein>
<feature type="transmembrane region" description="Helical" evidence="2">
    <location>
        <begin position="72"/>
        <end position="92"/>
    </location>
</feature>
<keyword evidence="2" id="KW-1133">Transmembrane helix</keyword>
<feature type="transmembrane region" description="Helical" evidence="2">
    <location>
        <begin position="267"/>
        <end position="285"/>
    </location>
</feature>
<dbReference type="EMBL" id="JAGMUU010000027">
    <property type="protein sequence ID" value="KAH7121963.1"/>
    <property type="molecule type" value="Genomic_DNA"/>
</dbReference>
<dbReference type="PRINTS" id="PR00250">
    <property type="entry name" value="GPCRSTE2"/>
</dbReference>
<accession>A0A9P9DMG1</accession>
<feature type="transmembrane region" description="Helical" evidence="2">
    <location>
        <begin position="441"/>
        <end position="461"/>
    </location>
</feature>
<dbReference type="PANTHER" id="PTHR28009">
    <property type="entry name" value="PHEROMONE ALPHA FACTOR RECEPTOR"/>
    <property type="match status" value="1"/>
</dbReference>
<dbReference type="Proteomes" id="UP000717696">
    <property type="component" value="Unassembled WGS sequence"/>
</dbReference>
<feature type="transmembrane region" description="Helical" evidence="2">
    <location>
        <begin position="115"/>
        <end position="138"/>
    </location>
</feature>
<dbReference type="GO" id="GO:0000750">
    <property type="term" value="P:pheromone-dependent signal transduction involved in conjugation with cellular fusion"/>
    <property type="evidence" value="ECO:0007669"/>
    <property type="project" value="TreeGrafter"/>
</dbReference>
<comment type="caution">
    <text evidence="3">The sequence shown here is derived from an EMBL/GenBank/DDBJ whole genome shotgun (WGS) entry which is preliminary data.</text>
</comment>
<name>A0A9P9DMG1_9HYPO</name>
<dbReference type="CDD" id="cd14939">
    <property type="entry name" value="7tmD_STE2"/>
    <property type="match status" value="1"/>
</dbReference>
<reference evidence="3" key="1">
    <citation type="journal article" date="2021" name="Nat. Commun.">
        <title>Genetic determinants of endophytism in the Arabidopsis root mycobiome.</title>
        <authorList>
            <person name="Mesny F."/>
            <person name="Miyauchi S."/>
            <person name="Thiergart T."/>
            <person name="Pickel B."/>
            <person name="Atanasova L."/>
            <person name="Karlsson M."/>
            <person name="Huettel B."/>
            <person name="Barry K.W."/>
            <person name="Haridas S."/>
            <person name="Chen C."/>
            <person name="Bauer D."/>
            <person name="Andreopoulos W."/>
            <person name="Pangilinan J."/>
            <person name="LaButti K."/>
            <person name="Riley R."/>
            <person name="Lipzen A."/>
            <person name="Clum A."/>
            <person name="Drula E."/>
            <person name="Henrissat B."/>
            <person name="Kohler A."/>
            <person name="Grigoriev I.V."/>
            <person name="Martin F.M."/>
            <person name="Hacquard S."/>
        </authorList>
    </citation>
    <scope>NUCLEOTIDE SEQUENCE</scope>
    <source>
        <strain evidence="3">MPI-CAGE-AT-0021</strain>
    </source>
</reference>
<dbReference type="Gene3D" id="1.10.287.920">
    <property type="entry name" value="Pheromone alpha factor receptor"/>
    <property type="match status" value="1"/>
</dbReference>
<feature type="transmembrane region" description="Helical" evidence="2">
    <location>
        <begin position="238"/>
        <end position="261"/>
    </location>
</feature>
<proteinExistence type="predicted"/>